<organism evidence="3">
    <name type="scientific">Culex pipiens</name>
    <name type="common">House mosquito</name>
    <dbReference type="NCBI Taxonomy" id="7175"/>
    <lineage>
        <taxon>Eukaryota</taxon>
        <taxon>Metazoa</taxon>
        <taxon>Ecdysozoa</taxon>
        <taxon>Arthropoda</taxon>
        <taxon>Hexapoda</taxon>
        <taxon>Insecta</taxon>
        <taxon>Pterygota</taxon>
        <taxon>Neoptera</taxon>
        <taxon>Endopterygota</taxon>
        <taxon>Diptera</taxon>
        <taxon>Nematocera</taxon>
        <taxon>Culicoidea</taxon>
        <taxon>Culicidae</taxon>
        <taxon>Culicinae</taxon>
        <taxon>Culicini</taxon>
        <taxon>Culex</taxon>
        <taxon>Culex</taxon>
    </lineage>
</organism>
<feature type="compositionally biased region" description="Basic residues" evidence="1">
    <location>
        <begin position="201"/>
        <end position="212"/>
    </location>
</feature>
<feature type="signal peptide" evidence="2">
    <location>
        <begin position="1"/>
        <end position="22"/>
    </location>
</feature>
<proteinExistence type="predicted"/>
<evidence type="ECO:0000313" key="3">
    <source>
        <dbReference type="EMBL" id="CAG6478658.1"/>
    </source>
</evidence>
<evidence type="ECO:0000256" key="2">
    <source>
        <dbReference type="SAM" id="SignalP"/>
    </source>
</evidence>
<protein>
    <submittedName>
        <fullName evidence="3">(northern house mosquito) hypothetical protein</fullName>
    </submittedName>
</protein>
<feature type="region of interest" description="Disordered" evidence="1">
    <location>
        <begin position="201"/>
        <end position="245"/>
    </location>
</feature>
<name>A0A8D8BNB2_CULPI</name>
<dbReference type="EMBL" id="HBUE01083600">
    <property type="protein sequence ID" value="CAG6478658.1"/>
    <property type="molecule type" value="Transcribed_RNA"/>
</dbReference>
<sequence>MCSGTVWSLWTLLPLHVRRVRILNLSLPTKLSRLGLHRRLTSPVQRFDPASFAHANALQPPLPAEHLLRDPPRLLHRVDHLLLRHVLLDVLPRVRLRRRRVQLLPRQDRRPAVLRLLLRPARHLGHPDRHVQRAAPVRLPAPHARSDPARLWHRTQQAVPVGVPSPGPDGHLPHLRQLGPPMSQDEEVFPLTELPCALPARRQRPRHGRPRLLRVPPDQAKLPHRPLDLAHGDGPQHPVPAPEPQDLPAKVLAYGYDLPAELVLAVVQLYVYDDARRNRHHRRNRCRCHHNYVDVDSARDHPVRLTCKYHYRGDHGQCQQQHVPLLDVLVAGVGGDTGHQR</sequence>
<dbReference type="EMBL" id="HBUE01083599">
    <property type="protein sequence ID" value="CAG6478656.1"/>
    <property type="molecule type" value="Transcribed_RNA"/>
</dbReference>
<accession>A0A8D8BNB2</accession>
<keyword evidence="2" id="KW-0732">Signal</keyword>
<evidence type="ECO:0000256" key="1">
    <source>
        <dbReference type="SAM" id="MobiDB-lite"/>
    </source>
</evidence>
<dbReference type="AlphaFoldDB" id="A0A8D8BNB2"/>
<feature type="chain" id="PRO_5033668719" evidence="2">
    <location>
        <begin position="23"/>
        <end position="341"/>
    </location>
</feature>
<reference evidence="3" key="1">
    <citation type="submission" date="2021-05" db="EMBL/GenBank/DDBJ databases">
        <authorList>
            <person name="Alioto T."/>
            <person name="Alioto T."/>
            <person name="Gomez Garrido J."/>
        </authorList>
    </citation>
    <scope>NUCLEOTIDE SEQUENCE</scope>
</reference>